<accession>A0AB36M1D6</accession>
<sequence>MFFPEILPNSTEFDNWRETIFNNPTQLLSEDFSLLISSLNIVKEASKWHNFMEKMSNLLGSLNYQQRSLNIDKLYELTYLLLCKFDNKKLKDSIKSSIFLQAVQQEDLNLVPSLKYLLALVYDDKIITSTDLIRTEIKEYWSSGNDQKLKETIEFFGKNSNLKLINRMARNSHNKLAQYILAKNYSNVAFTSNSEDFRFIDEVCENIKDEDFKKNYIESLCNNSLIDNELTDFQEDPIVYAECFNLLLSFGTKEVKQKILYVIKNIPTALWNEDLREDKKLLNLFEHDLNLDHKFSEAFANWLAFSMLSKDAHQDKVWVLFHVIERKILDKHNVYGSLKKIFFENNPIQWSSESVQYVSRFWTDISDIDVQHIINKLNLWIDSKEWEQIEWLTELLDDVSLRSEILESRVKENIESEENPPEVKHMLESLLMKIIVEQVTDDS</sequence>
<protein>
    <submittedName>
        <fullName evidence="1">Uncharacterized protein</fullName>
    </submittedName>
</protein>
<reference evidence="1 2" key="1">
    <citation type="submission" date="2017-05" db="EMBL/GenBank/DDBJ databases">
        <authorList>
            <person name="Kreiswirth B."/>
            <person name="Manca C."/>
            <person name="Chen L."/>
            <person name="Evans S."/>
            <person name="Fowler V."/>
            <person name="Patel R."/>
            <person name="Chambers H."/>
            <person name="Bonomo R."/>
            <person name="Paul V."/>
            <person name="Sankar J."/>
            <person name="Gaind R."/>
            <person name="Ray P."/>
            <person name="Gautam V."/>
            <person name="Biswal M."/>
            <person name="Datta S."/>
            <person name="Walia K."/>
            <person name="Adams M."/>
            <person name="Nelson K."/>
            <person name="Sutton G."/>
            <person name="Fouts D."/>
            <person name="Hujer K."/>
            <person name="Hujer A."/>
        </authorList>
    </citation>
    <scope>NUCLEOTIDE SEQUENCE [LARGE SCALE GENOMIC DNA]</scope>
    <source>
        <strain evidence="1 2">PR324</strain>
    </source>
</reference>
<dbReference type="Proteomes" id="UP000194767">
    <property type="component" value="Unassembled WGS sequence"/>
</dbReference>
<comment type="caution">
    <text evidence="1">The sequence shown here is derived from an EMBL/GenBank/DDBJ whole genome shotgun (WGS) entry which is preliminary data.</text>
</comment>
<dbReference type="AlphaFoldDB" id="A0AB36M1D6"/>
<dbReference type="EMBL" id="NGDO01000045">
    <property type="protein sequence ID" value="OTL97015.1"/>
    <property type="molecule type" value="Genomic_DNA"/>
</dbReference>
<gene>
    <name evidence="1" type="ORF">B9X58_11300</name>
</gene>
<name>A0AB36M1D6_ACINO</name>
<evidence type="ECO:0000313" key="1">
    <source>
        <dbReference type="EMBL" id="OTL97015.1"/>
    </source>
</evidence>
<proteinExistence type="predicted"/>
<dbReference type="RefSeq" id="WP_017392572.1">
    <property type="nucleotide sequence ID" value="NZ_BKKR01000060.1"/>
</dbReference>
<organism evidence="1 2">
    <name type="scientific">Acinetobacter nosocomialis</name>
    <dbReference type="NCBI Taxonomy" id="106654"/>
    <lineage>
        <taxon>Bacteria</taxon>
        <taxon>Pseudomonadati</taxon>
        <taxon>Pseudomonadota</taxon>
        <taxon>Gammaproteobacteria</taxon>
        <taxon>Moraxellales</taxon>
        <taxon>Moraxellaceae</taxon>
        <taxon>Acinetobacter</taxon>
        <taxon>Acinetobacter calcoaceticus/baumannii complex</taxon>
    </lineage>
</organism>
<evidence type="ECO:0000313" key="2">
    <source>
        <dbReference type="Proteomes" id="UP000194767"/>
    </source>
</evidence>